<reference evidence="2" key="1">
    <citation type="submission" date="2016-11" db="UniProtKB">
        <authorList>
            <consortium name="WormBaseParasite"/>
        </authorList>
    </citation>
    <scope>IDENTIFICATION</scope>
</reference>
<name>A0A1I8FQP8_9PLAT</name>
<sequence>CCCLRCCCCCCCCCKATASGLHRRNAQKLLPEISSQSAGRRRQLVLLFKQAHTSAKRCRSGPQQGEVRCRCQARKKEDKKQFRLGYLTAGTAGSSGQGLISSTSCSGRTSSSCCQPIINFLSSLSHCCWPLLWLVELAALIEDFQVWQTGMTRAYAATRADRPARMARVRRTVSRWRIFRGYRMASIRWNEIVALRLHLGWSQTGTATAGPWRKGAAAASPESQELLSFNEVMERNSAEQLELADRSKLSSDDIEKLRITFSSQAATCYVCPCLVSLYLKVVTEHQMHQPHHQQYTTWKSVFGPALSSC</sequence>
<organism evidence="1 2">
    <name type="scientific">Macrostomum lignano</name>
    <dbReference type="NCBI Taxonomy" id="282301"/>
    <lineage>
        <taxon>Eukaryota</taxon>
        <taxon>Metazoa</taxon>
        <taxon>Spiralia</taxon>
        <taxon>Lophotrochozoa</taxon>
        <taxon>Platyhelminthes</taxon>
        <taxon>Rhabditophora</taxon>
        <taxon>Macrostomorpha</taxon>
        <taxon>Macrostomida</taxon>
        <taxon>Macrostomidae</taxon>
        <taxon>Macrostomum</taxon>
    </lineage>
</organism>
<proteinExistence type="predicted"/>
<dbReference type="WBParaSite" id="maker-unitig_44570-snap-gene-0.2-mRNA-1">
    <property type="protein sequence ID" value="maker-unitig_44570-snap-gene-0.2-mRNA-1"/>
    <property type="gene ID" value="maker-unitig_44570-snap-gene-0.2"/>
</dbReference>
<evidence type="ECO:0000313" key="2">
    <source>
        <dbReference type="WBParaSite" id="maker-unitig_44570-snap-gene-0.2-mRNA-1"/>
    </source>
</evidence>
<keyword evidence="1" id="KW-1185">Reference proteome</keyword>
<dbReference type="Proteomes" id="UP000095280">
    <property type="component" value="Unplaced"/>
</dbReference>
<dbReference type="AlphaFoldDB" id="A0A1I8FQP8"/>
<protein>
    <submittedName>
        <fullName evidence="2">Secreted protein</fullName>
    </submittedName>
</protein>
<evidence type="ECO:0000313" key="1">
    <source>
        <dbReference type="Proteomes" id="UP000095280"/>
    </source>
</evidence>
<accession>A0A1I8FQP8</accession>